<feature type="non-terminal residue" evidence="3">
    <location>
        <position position="109"/>
    </location>
</feature>
<keyword evidence="2" id="KW-0813">Transport</keyword>
<organism evidence="3 4">
    <name type="scientific">Thraustotheca clavata</name>
    <dbReference type="NCBI Taxonomy" id="74557"/>
    <lineage>
        <taxon>Eukaryota</taxon>
        <taxon>Sar</taxon>
        <taxon>Stramenopiles</taxon>
        <taxon>Oomycota</taxon>
        <taxon>Saprolegniomycetes</taxon>
        <taxon>Saprolegniales</taxon>
        <taxon>Achlyaceae</taxon>
        <taxon>Thraustotheca</taxon>
    </lineage>
</organism>
<dbReference type="EMBL" id="JNBS01002240">
    <property type="protein sequence ID" value="OQR93647.1"/>
    <property type="molecule type" value="Genomic_DNA"/>
</dbReference>
<sequence>MKNSVIKYSIHQPSAEVYAMFDTLYLLSNRHPAQAKDYFASVSHVCPTYIIPSDNFITNANTGPTSDSSNVYIFVLCHRNVARLLRDKMAFRAKVTQNLFVSVIVGLIY</sequence>
<evidence type="ECO:0000313" key="3">
    <source>
        <dbReference type="EMBL" id="OQR93647.1"/>
    </source>
</evidence>
<accession>A0A1V9Z6V2</accession>
<gene>
    <name evidence="3" type="ORF">THRCLA_22290</name>
</gene>
<proteinExistence type="inferred from homology"/>
<name>A0A1V9Z6V2_9STRA</name>
<dbReference type="Proteomes" id="UP000243217">
    <property type="component" value="Unassembled WGS sequence"/>
</dbReference>
<evidence type="ECO:0000313" key="4">
    <source>
        <dbReference type="Proteomes" id="UP000243217"/>
    </source>
</evidence>
<evidence type="ECO:0000256" key="1">
    <source>
        <dbReference type="ARBA" id="ARBA00005814"/>
    </source>
</evidence>
<dbReference type="STRING" id="74557.A0A1V9Z6V2"/>
<comment type="caution">
    <text evidence="3">The sequence shown here is derived from an EMBL/GenBank/DDBJ whole genome shotgun (WGS) entry which is preliminary data.</text>
</comment>
<keyword evidence="4" id="KW-1185">Reference proteome</keyword>
<dbReference type="PANTHER" id="PTHR48042:SF11">
    <property type="entry name" value="ABC TRANSPORTER G FAMILY MEMBER 11"/>
    <property type="match status" value="1"/>
</dbReference>
<protein>
    <submittedName>
        <fullName evidence="3">Uncharacterized protein</fullName>
    </submittedName>
</protein>
<dbReference type="AlphaFoldDB" id="A0A1V9Z6V2"/>
<comment type="similarity">
    <text evidence="1">Belongs to the ABC transporter superfamily. ABCG family. Eye pigment precursor importer (TC 3.A.1.204) subfamily.</text>
</comment>
<dbReference type="InterPro" id="IPR052215">
    <property type="entry name" value="Plant_ABCG"/>
</dbReference>
<dbReference type="PANTHER" id="PTHR48042">
    <property type="entry name" value="ABC TRANSPORTER G FAMILY MEMBER 11"/>
    <property type="match status" value="1"/>
</dbReference>
<evidence type="ECO:0000256" key="2">
    <source>
        <dbReference type="ARBA" id="ARBA00022448"/>
    </source>
</evidence>
<reference evidence="3 4" key="1">
    <citation type="journal article" date="2014" name="Genome Biol. Evol.">
        <title>The secreted proteins of Achlya hypogyna and Thraustotheca clavata identify the ancestral oomycete secretome and reveal gene acquisitions by horizontal gene transfer.</title>
        <authorList>
            <person name="Misner I."/>
            <person name="Blouin N."/>
            <person name="Leonard G."/>
            <person name="Richards T.A."/>
            <person name="Lane C.E."/>
        </authorList>
    </citation>
    <scope>NUCLEOTIDE SEQUENCE [LARGE SCALE GENOMIC DNA]</scope>
    <source>
        <strain evidence="3 4">ATCC 34112</strain>
    </source>
</reference>